<feature type="domain" description="Rhodanese" evidence="1">
    <location>
        <begin position="30"/>
        <end position="128"/>
    </location>
</feature>
<evidence type="ECO:0000313" key="2">
    <source>
        <dbReference type="EMBL" id="CAA6814819.1"/>
    </source>
</evidence>
<dbReference type="Pfam" id="PF00581">
    <property type="entry name" value="Rhodanese"/>
    <property type="match status" value="1"/>
</dbReference>
<dbReference type="AlphaFoldDB" id="A0A6S6TE85"/>
<dbReference type="GO" id="GO:0016740">
    <property type="term" value="F:transferase activity"/>
    <property type="evidence" value="ECO:0007669"/>
    <property type="project" value="UniProtKB-KW"/>
</dbReference>
<gene>
    <name evidence="2" type="ORF">HELGO_WM4371</name>
</gene>
<dbReference type="Gene3D" id="3.40.250.10">
    <property type="entry name" value="Rhodanese-like domain"/>
    <property type="match status" value="1"/>
</dbReference>
<dbReference type="InterPro" id="IPR036873">
    <property type="entry name" value="Rhodanese-like_dom_sf"/>
</dbReference>
<dbReference type="SUPFAM" id="SSF52821">
    <property type="entry name" value="Rhodanese/Cell cycle control phosphatase"/>
    <property type="match status" value="1"/>
</dbReference>
<dbReference type="PANTHER" id="PTHR44542:SF14">
    <property type="entry name" value="PROTEIN HIGH ARSENIC CONTENT 1, MITOCHONDRIAL-RELATED"/>
    <property type="match status" value="1"/>
</dbReference>
<dbReference type="PANTHER" id="PTHR44542">
    <property type="entry name" value="THIOSULFATE SULFURTRANSFERASE 18"/>
    <property type="match status" value="1"/>
</dbReference>
<dbReference type="SMART" id="SM00450">
    <property type="entry name" value="RHOD"/>
    <property type="match status" value="1"/>
</dbReference>
<organism evidence="2">
    <name type="scientific">uncultured Thiotrichaceae bacterium</name>
    <dbReference type="NCBI Taxonomy" id="298394"/>
    <lineage>
        <taxon>Bacteria</taxon>
        <taxon>Pseudomonadati</taxon>
        <taxon>Pseudomonadota</taxon>
        <taxon>Gammaproteobacteria</taxon>
        <taxon>Thiotrichales</taxon>
        <taxon>Thiotrichaceae</taxon>
        <taxon>environmental samples</taxon>
    </lineage>
</organism>
<dbReference type="EMBL" id="CACVAY010000071">
    <property type="protein sequence ID" value="CAA6814819.1"/>
    <property type="molecule type" value="Genomic_DNA"/>
</dbReference>
<name>A0A6S6TE85_9GAMM</name>
<dbReference type="PROSITE" id="PS50206">
    <property type="entry name" value="RHODANESE_3"/>
    <property type="match status" value="1"/>
</dbReference>
<reference evidence="2" key="1">
    <citation type="submission" date="2020-01" db="EMBL/GenBank/DDBJ databases">
        <authorList>
            <person name="Meier V. D."/>
            <person name="Meier V D."/>
        </authorList>
    </citation>
    <scope>NUCLEOTIDE SEQUENCE</scope>
    <source>
        <strain evidence="2">HLG_WM_MAG_07</strain>
    </source>
</reference>
<dbReference type="InterPro" id="IPR044684">
    <property type="entry name" value="STR17/STR18/HARC1-like"/>
</dbReference>
<dbReference type="InterPro" id="IPR001763">
    <property type="entry name" value="Rhodanese-like_dom"/>
</dbReference>
<accession>A0A6S6TE85</accession>
<evidence type="ECO:0000259" key="1">
    <source>
        <dbReference type="PROSITE" id="PS50206"/>
    </source>
</evidence>
<sequence>MAEMGLMDFVKEAKSRINEVDVDTAEQLINDEGYRVLDIREHEEYEAGTIGQSLHVPRGLLEAAADRNFPDANPALRDSRDEKWLVLCASGGRAAMATNRLQMMGFESVINVEGGITAWKGAGKPMTQPNLENNPYIKK</sequence>
<proteinExistence type="predicted"/>
<keyword evidence="2" id="KW-0808">Transferase</keyword>
<protein>
    <submittedName>
        <fullName evidence="2">Sulfurtransferase</fullName>
    </submittedName>
</protein>